<gene>
    <name evidence="1" type="ORF">JZ786_20070</name>
</gene>
<organism evidence="1 2">
    <name type="scientific">Alicyclobacillus mengziensis</name>
    <dbReference type="NCBI Taxonomy" id="2931921"/>
    <lineage>
        <taxon>Bacteria</taxon>
        <taxon>Bacillati</taxon>
        <taxon>Bacillota</taxon>
        <taxon>Bacilli</taxon>
        <taxon>Bacillales</taxon>
        <taxon>Alicyclobacillaceae</taxon>
        <taxon>Alicyclobacillus</taxon>
    </lineage>
</organism>
<dbReference type="EMBL" id="CP071182">
    <property type="protein sequence ID" value="QSO46711.1"/>
    <property type="molecule type" value="Genomic_DNA"/>
</dbReference>
<evidence type="ECO:0000313" key="1">
    <source>
        <dbReference type="EMBL" id="QSO46711.1"/>
    </source>
</evidence>
<dbReference type="Proteomes" id="UP000663505">
    <property type="component" value="Chromosome"/>
</dbReference>
<name>A0A9X7Z6T3_9BACL</name>
<reference evidence="1 2" key="1">
    <citation type="submission" date="2021-02" db="EMBL/GenBank/DDBJ databases">
        <title>Alicyclobacillus curvatus sp. nov. and Alicyclobacillus mengziensis sp. nov., two acidophilic bacteria isolated from acid mine drainage.</title>
        <authorList>
            <person name="Huang Y."/>
        </authorList>
    </citation>
    <scope>NUCLEOTIDE SEQUENCE [LARGE SCALE GENOMIC DNA]</scope>
    <source>
        <strain evidence="1 2">S30H14</strain>
    </source>
</reference>
<proteinExistence type="predicted"/>
<dbReference type="KEGG" id="afx:JZ786_20070"/>
<accession>A0A9X7Z6T3</accession>
<keyword evidence="2" id="KW-1185">Reference proteome</keyword>
<sequence length="236" mass="26949">MDDESGLSRTGMSITEEDMYIIKTVYEDLLYLKEEWDESIEDSSLRRNSNVLRMLLVDDYFSKAWRIVGFKRQPTISATDLDGYVMSVRRSGVSYAQAGGAMYEGMAVRSTVMTNYAMTEAEIKKQYERESKQPSIKCFSVSQLMKSTCIIVNGKSISRRELIKYVSNKLGGTHIDTRRDLKNDEGRKFADLDKLTGMRLANKMAVYYELLSIGQAVAHAEDTQKYCQRTAEILKI</sequence>
<protein>
    <submittedName>
        <fullName evidence="1">Uncharacterized protein</fullName>
    </submittedName>
</protein>
<dbReference type="RefSeq" id="WP_206656075.1">
    <property type="nucleotide sequence ID" value="NZ_CP071182.1"/>
</dbReference>
<evidence type="ECO:0000313" key="2">
    <source>
        <dbReference type="Proteomes" id="UP000663505"/>
    </source>
</evidence>
<dbReference type="AlphaFoldDB" id="A0A9X7Z6T3"/>